<dbReference type="GO" id="GO:0000270">
    <property type="term" value="P:peptidoglycan metabolic process"/>
    <property type="evidence" value="ECO:0007669"/>
    <property type="project" value="TreeGrafter"/>
</dbReference>
<dbReference type="PANTHER" id="PTHR30336:SF4">
    <property type="entry name" value="ENVELOPE BIOGENESIS FACTOR ELYC"/>
    <property type="match status" value="1"/>
</dbReference>
<feature type="transmembrane region" description="Helical" evidence="1">
    <location>
        <begin position="45"/>
        <end position="66"/>
    </location>
</feature>
<dbReference type="RefSeq" id="WP_165051539.1">
    <property type="nucleotide sequence ID" value="NZ_JAALFE010000015.1"/>
</dbReference>
<evidence type="ECO:0000313" key="4">
    <source>
        <dbReference type="Proteomes" id="UP000474758"/>
    </source>
</evidence>
<gene>
    <name evidence="3" type="ORF">G5V65_14810</name>
</gene>
<dbReference type="Gene3D" id="3.40.50.620">
    <property type="entry name" value="HUPs"/>
    <property type="match status" value="1"/>
</dbReference>
<feature type="transmembrane region" description="Helical" evidence="1">
    <location>
        <begin position="12"/>
        <end position="33"/>
    </location>
</feature>
<reference evidence="3 4" key="1">
    <citation type="submission" date="2020-02" db="EMBL/GenBank/DDBJ databases">
        <title>Rhodobacter translucens sp. nov., a novel bacterium isolated from activated sludge.</title>
        <authorList>
            <person name="Liu J."/>
        </authorList>
    </citation>
    <scope>NUCLEOTIDE SEQUENCE [LARGE SCALE GENOMIC DNA]</scope>
    <source>
        <strain evidence="3 4">HX-7-19</strain>
    </source>
</reference>
<dbReference type="EMBL" id="JAALFE010000015">
    <property type="protein sequence ID" value="NGQ92167.1"/>
    <property type="molecule type" value="Genomic_DNA"/>
</dbReference>
<evidence type="ECO:0000313" key="3">
    <source>
        <dbReference type="EMBL" id="NGQ92167.1"/>
    </source>
</evidence>
<name>A0A6M1TWV1_9RHOB</name>
<feature type="domain" description="DUF218" evidence="2">
    <location>
        <begin position="82"/>
        <end position="252"/>
    </location>
</feature>
<dbReference type="Proteomes" id="UP000474758">
    <property type="component" value="Unassembled WGS sequence"/>
</dbReference>
<keyword evidence="1" id="KW-0812">Transmembrane</keyword>
<dbReference type="GO" id="GO:0005886">
    <property type="term" value="C:plasma membrane"/>
    <property type="evidence" value="ECO:0007669"/>
    <property type="project" value="TreeGrafter"/>
</dbReference>
<organism evidence="3 4">
    <name type="scientific">Paragemmobacter kunshanensis</name>
    <dbReference type="NCBI Taxonomy" id="2583234"/>
    <lineage>
        <taxon>Bacteria</taxon>
        <taxon>Pseudomonadati</taxon>
        <taxon>Pseudomonadota</taxon>
        <taxon>Alphaproteobacteria</taxon>
        <taxon>Rhodobacterales</taxon>
        <taxon>Paracoccaceae</taxon>
        <taxon>Paragemmobacter</taxon>
    </lineage>
</organism>
<evidence type="ECO:0000256" key="1">
    <source>
        <dbReference type="SAM" id="Phobius"/>
    </source>
</evidence>
<dbReference type="AlphaFoldDB" id="A0A6M1TWV1"/>
<accession>A0A6M1TWV1</accession>
<evidence type="ECO:0000259" key="2">
    <source>
        <dbReference type="Pfam" id="PF02698"/>
    </source>
</evidence>
<dbReference type="InterPro" id="IPR003848">
    <property type="entry name" value="DUF218"/>
</dbReference>
<proteinExistence type="predicted"/>
<dbReference type="CDD" id="cd06259">
    <property type="entry name" value="YdcF-like"/>
    <property type="match status" value="1"/>
</dbReference>
<protein>
    <submittedName>
        <fullName evidence="3">YdcF family protein</fullName>
    </submittedName>
</protein>
<keyword evidence="1" id="KW-1133">Transmembrane helix</keyword>
<dbReference type="PANTHER" id="PTHR30336">
    <property type="entry name" value="INNER MEMBRANE PROTEIN, PROBABLE PERMEASE"/>
    <property type="match status" value="1"/>
</dbReference>
<dbReference type="GO" id="GO:0043164">
    <property type="term" value="P:Gram-negative-bacterium-type cell wall biogenesis"/>
    <property type="evidence" value="ECO:0007669"/>
    <property type="project" value="TreeGrafter"/>
</dbReference>
<dbReference type="InterPro" id="IPR014729">
    <property type="entry name" value="Rossmann-like_a/b/a_fold"/>
</dbReference>
<comment type="caution">
    <text evidence="3">The sequence shown here is derived from an EMBL/GenBank/DDBJ whole genome shotgun (WGS) entry which is preliminary data.</text>
</comment>
<keyword evidence="1" id="KW-0472">Membrane</keyword>
<keyword evidence="4" id="KW-1185">Reference proteome</keyword>
<dbReference type="Pfam" id="PF02698">
    <property type="entry name" value="DUF218"/>
    <property type="match status" value="1"/>
</dbReference>
<dbReference type="InterPro" id="IPR051599">
    <property type="entry name" value="Cell_Envelope_Assoc"/>
</dbReference>
<sequence length="261" mass="27518">MNGAFFVLSEVAGALLRVELWGFALLVLAWLALRRGRLAQARHLLAGLIVGALVVAVLPLGSWLLAPLEARFPAAPALERVDGILVPGGAEDMAATDRWGGAQLGEAGERLAAAAMLARRFPEARVVLLGSGGRLRDGAGRSGPAEAEVAARFLAAQGIAPGRLLAETGSRNTAENARLGLALADPRPEETWILVTSAFHMPRALPRFGAEGWPGLVAWPVDFRSTGLADGIGWEPLRNLALLNLAIREWVALAAYRLAAP</sequence>